<dbReference type="Proteomes" id="UP000663833">
    <property type="component" value="Unassembled WGS sequence"/>
</dbReference>
<feature type="domain" description="Nose resistant-to-fluoxetine protein N-terminal" evidence="3">
    <location>
        <begin position="71"/>
        <end position="197"/>
    </location>
</feature>
<evidence type="ECO:0000313" key="4">
    <source>
        <dbReference type="EMBL" id="CAF3397106.1"/>
    </source>
</evidence>
<dbReference type="GO" id="GO:0016747">
    <property type="term" value="F:acyltransferase activity, transferring groups other than amino-acyl groups"/>
    <property type="evidence" value="ECO:0007669"/>
    <property type="project" value="InterPro"/>
</dbReference>
<feature type="transmembrane region" description="Helical" evidence="1">
    <location>
        <begin position="650"/>
        <end position="668"/>
    </location>
</feature>
<evidence type="ECO:0000256" key="1">
    <source>
        <dbReference type="SAM" id="Phobius"/>
    </source>
</evidence>
<sequence length="716" mass="80516">MYAIVVVLLLSLPDIVYPQAYQTIPLRFDVAINQLLQRHRYTLHEIDYEAYSITPAEMLGLNLDSSNSNETTTCEQDFVVLVKAALRRDLWALKIFDSWGKPLPSGLLKGNILWTGNYDECLDPLYQVANKTFVHQPFDGQYCALSLSETTSEGTTSSALTLGICVPESCDRQSISILARSLFKKDNITENTLLCSNDAASKQKSLPRGVVVTCLVLSLLGLLVLIGTIVDLLTSRLKSVTHVAPHINGYDCMSSIRSTDGKSSVVPQHARFSIQALLDAAPRSAFITQFSAIRTIRRIFTMTKNDNENSLAFIHGLRVLSLFWVILGHSILFNLFYTNNPVDVLAWSQNVAFQFITSGILSVDTFFVLSGFLTTIIFVRAATKEKFSFRLFILYYVHRYIRLTPTFLLIILVSINLTPFFGRGPIFPVVQGFESDGCRHRGWWTDIFYVGNLVHSNDMCLGISWYLHNDMQFHWIAPLALIPFVIGRKPIGYVVAILFVLVGMGSILGTLLYYPSMSLNLLTDATNIDGPSFFNKVYIAPWCRISAYAIGLLTGFTVVNVGRSYHSNTYTKIFGSILAIVVGLTCVFVMYLDYVLAPGLSRSALITYQILSRPCWALVIGWILFLCSTNQGGIVNTILSWPIWAPLARLNYAAYLIHLTVLLTTIYNQTNPIYNQAYMVLNTYVSNIFFTYVTAIVVVIFFENPFFVLEKYLFKR</sequence>
<dbReference type="Pfam" id="PF01757">
    <property type="entry name" value="Acyl_transf_3"/>
    <property type="match status" value="1"/>
</dbReference>
<dbReference type="Proteomes" id="UP000663848">
    <property type="component" value="Unassembled WGS sequence"/>
</dbReference>
<feature type="transmembrane region" description="Helical" evidence="1">
    <location>
        <begin position="471"/>
        <end position="487"/>
    </location>
</feature>
<dbReference type="EMBL" id="CAJOBO010000326">
    <property type="protein sequence ID" value="CAF4193445.1"/>
    <property type="molecule type" value="Genomic_DNA"/>
</dbReference>
<evidence type="ECO:0000313" key="6">
    <source>
        <dbReference type="EMBL" id="CAF4193445.1"/>
    </source>
</evidence>
<dbReference type="SMART" id="SM00703">
    <property type="entry name" value="NRF"/>
    <property type="match status" value="1"/>
</dbReference>
<feature type="transmembrane region" description="Helical" evidence="1">
    <location>
        <begin position="573"/>
        <end position="596"/>
    </location>
</feature>
<dbReference type="Proteomes" id="UP000663872">
    <property type="component" value="Unassembled WGS sequence"/>
</dbReference>
<proteinExistence type="predicted"/>
<evidence type="ECO:0000313" key="8">
    <source>
        <dbReference type="Proteomes" id="UP000663872"/>
    </source>
</evidence>
<keyword evidence="1" id="KW-0812">Transmembrane</keyword>
<dbReference type="EMBL" id="CAJNYT010001136">
    <property type="protein sequence ID" value="CAF3397106.1"/>
    <property type="molecule type" value="Genomic_DNA"/>
</dbReference>
<feature type="transmembrane region" description="Helical" evidence="1">
    <location>
        <begin position="311"/>
        <end position="332"/>
    </location>
</feature>
<evidence type="ECO:0000313" key="7">
    <source>
        <dbReference type="EMBL" id="CAF4680325.1"/>
    </source>
</evidence>
<dbReference type="InterPro" id="IPR006621">
    <property type="entry name" value="Nose-resist-to-fluoxetine_N"/>
</dbReference>
<protein>
    <recommendedName>
        <fullName evidence="3">Nose resistant-to-fluoxetine protein N-terminal domain-containing protein</fullName>
    </recommendedName>
</protein>
<comment type="caution">
    <text evidence="4">The sequence shown here is derived from an EMBL/GenBank/DDBJ whole genome shotgun (WGS) entry which is preliminary data.</text>
</comment>
<feature type="transmembrane region" description="Helical" evidence="1">
    <location>
        <begin position="688"/>
        <end position="709"/>
    </location>
</feature>
<accession>A0A817ZQP3</accession>
<dbReference type="InterPro" id="IPR002656">
    <property type="entry name" value="Acyl_transf_3_dom"/>
</dbReference>
<dbReference type="EMBL" id="CAJOBR010002417">
    <property type="protein sequence ID" value="CAF4680325.1"/>
    <property type="molecule type" value="Genomic_DNA"/>
</dbReference>
<evidence type="ECO:0000256" key="2">
    <source>
        <dbReference type="SAM" id="SignalP"/>
    </source>
</evidence>
<dbReference type="InterPro" id="IPR052728">
    <property type="entry name" value="O2_lipid_transport_reg"/>
</dbReference>
<evidence type="ECO:0000313" key="5">
    <source>
        <dbReference type="EMBL" id="CAF3408975.1"/>
    </source>
</evidence>
<dbReference type="Proteomes" id="UP000663851">
    <property type="component" value="Unassembled WGS sequence"/>
</dbReference>
<feature type="transmembrane region" description="Helical" evidence="1">
    <location>
        <begin position="616"/>
        <end position="638"/>
    </location>
</feature>
<organism evidence="4 8">
    <name type="scientific">Rotaria socialis</name>
    <dbReference type="NCBI Taxonomy" id="392032"/>
    <lineage>
        <taxon>Eukaryota</taxon>
        <taxon>Metazoa</taxon>
        <taxon>Spiralia</taxon>
        <taxon>Gnathifera</taxon>
        <taxon>Rotifera</taxon>
        <taxon>Eurotatoria</taxon>
        <taxon>Bdelloidea</taxon>
        <taxon>Philodinida</taxon>
        <taxon>Philodinidae</taxon>
        <taxon>Rotaria</taxon>
    </lineage>
</organism>
<feature type="transmembrane region" description="Helical" evidence="1">
    <location>
        <begin position="494"/>
        <end position="514"/>
    </location>
</feature>
<dbReference type="PANTHER" id="PTHR11161">
    <property type="entry name" value="O-ACYLTRANSFERASE"/>
    <property type="match status" value="1"/>
</dbReference>
<gene>
    <name evidence="4" type="ORF">GRG538_LOCUS9665</name>
    <name evidence="6" type="ORF">HFQ381_LOCUS6995</name>
    <name evidence="5" type="ORF">LUA448_LOCUS18324</name>
    <name evidence="7" type="ORF">QYT958_LOCUS16582</name>
</gene>
<dbReference type="EMBL" id="CAJNYD010002277">
    <property type="protein sequence ID" value="CAF3408975.1"/>
    <property type="molecule type" value="Genomic_DNA"/>
</dbReference>
<feature type="transmembrane region" description="Helical" evidence="1">
    <location>
        <begin position="210"/>
        <end position="233"/>
    </location>
</feature>
<evidence type="ECO:0000259" key="3">
    <source>
        <dbReference type="SMART" id="SM00703"/>
    </source>
</evidence>
<keyword evidence="1" id="KW-1133">Transmembrane helix</keyword>
<feature type="transmembrane region" description="Helical" evidence="1">
    <location>
        <begin position="352"/>
        <end position="379"/>
    </location>
</feature>
<dbReference type="AlphaFoldDB" id="A0A817ZQP3"/>
<keyword evidence="1" id="KW-0472">Membrane</keyword>
<name>A0A817ZQP3_9BILA</name>
<reference evidence="4" key="1">
    <citation type="submission" date="2021-02" db="EMBL/GenBank/DDBJ databases">
        <authorList>
            <person name="Nowell W R."/>
        </authorList>
    </citation>
    <scope>NUCLEOTIDE SEQUENCE</scope>
</reference>
<dbReference type="Pfam" id="PF20146">
    <property type="entry name" value="NRF"/>
    <property type="match status" value="1"/>
</dbReference>
<keyword evidence="2" id="KW-0732">Signal</keyword>
<feature type="chain" id="PRO_5035613995" description="Nose resistant-to-fluoxetine protein N-terminal domain-containing protein" evidence="2">
    <location>
        <begin position="19"/>
        <end position="716"/>
    </location>
</feature>
<feature type="transmembrane region" description="Helical" evidence="1">
    <location>
        <begin position="539"/>
        <end position="561"/>
    </location>
</feature>
<feature type="signal peptide" evidence="2">
    <location>
        <begin position="1"/>
        <end position="18"/>
    </location>
</feature>
<feature type="transmembrane region" description="Helical" evidence="1">
    <location>
        <begin position="400"/>
        <end position="421"/>
    </location>
</feature>
<dbReference type="PANTHER" id="PTHR11161:SF0">
    <property type="entry name" value="O-ACYLTRANSFERASE LIKE PROTEIN"/>
    <property type="match status" value="1"/>
</dbReference>